<dbReference type="HOGENOM" id="CLU_072547_1_0_4"/>
<keyword evidence="2" id="KW-1185">Reference proteome</keyword>
<sequence length="280" mass="31859">MNPPPKVARPIYRSPLRQWLGREYFIFKRRCQWWFGGRHWAKPRSTPETPVAVFRHHSPILRPLQGVDMQLQENKRTNLALAVARLNNTVIAPQETFSVWKLVGRPTRRKGYLNGLVLVNGQIGSGTGGGLCQLGNLLFWLFAHSPLEITERYRHSFDVFPGVARTVPFGAGATLAYNYIDLQVGNPTPHHFRIRLWLDDTDLHGELCCSSELAESYRVEERDHRIVQQSWGGYTRHNRIIRVTARANGSEEETILAVNHAVMMYAPLLPQDGSNDTSAV</sequence>
<organism evidence="1 2">
    <name type="scientific">Neisseria shayeganii 871</name>
    <dbReference type="NCBI Taxonomy" id="1032488"/>
    <lineage>
        <taxon>Bacteria</taxon>
        <taxon>Pseudomonadati</taxon>
        <taxon>Pseudomonadota</taxon>
        <taxon>Betaproteobacteria</taxon>
        <taxon>Neisseriales</taxon>
        <taxon>Neisseriaceae</taxon>
        <taxon>Neisseria</taxon>
    </lineage>
</organism>
<dbReference type="PANTHER" id="PTHR35788">
    <property type="entry name" value="EXPORTED PROTEIN-RELATED"/>
    <property type="match status" value="1"/>
</dbReference>
<dbReference type="EMBL" id="AGAY01000019">
    <property type="protein sequence ID" value="EGY53279.1"/>
    <property type="molecule type" value="Genomic_DNA"/>
</dbReference>
<accession>G4CFW9</accession>
<dbReference type="STRING" id="1032488.HMPREF9371_0508"/>
<proteinExistence type="predicted"/>
<dbReference type="AlphaFoldDB" id="G4CFW9"/>
<dbReference type="InterPro" id="IPR007391">
    <property type="entry name" value="Vancomycin_resist_VanW"/>
</dbReference>
<evidence type="ECO:0000313" key="2">
    <source>
        <dbReference type="Proteomes" id="UP000003019"/>
    </source>
</evidence>
<dbReference type="Pfam" id="PF04294">
    <property type="entry name" value="VanW"/>
    <property type="match status" value="1"/>
</dbReference>
<dbReference type="PATRIC" id="fig|1032488.3.peg.470"/>
<dbReference type="RefSeq" id="WP_009118202.1">
    <property type="nucleotide sequence ID" value="NZ_JH164926.1"/>
</dbReference>
<dbReference type="InterPro" id="IPR052913">
    <property type="entry name" value="Glycopeptide_resist_protein"/>
</dbReference>
<dbReference type="Proteomes" id="UP000003019">
    <property type="component" value="Unassembled WGS sequence"/>
</dbReference>
<evidence type="ECO:0000313" key="1">
    <source>
        <dbReference type="EMBL" id="EGY53279.1"/>
    </source>
</evidence>
<gene>
    <name evidence="1" type="primary">vanW</name>
    <name evidence="1" type="ORF">HMPREF9371_0508</name>
</gene>
<name>G4CFW9_9NEIS</name>
<reference evidence="1 2" key="1">
    <citation type="submission" date="2011-05" db="EMBL/GenBank/DDBJ databases">
        <authorList>
            <person name="Muzny D."/>
            <person name="Qin X."/>
            <person name="Deng J."/>
            <person name="Jiang H."/>
            <person name="Liu Y."/>
            <person name="Qu J."/>
            <person name="Song X.-Z."/>
            <person name="Zhang L."/>
            <person name="Thornton R."/>
            <person name="Coyle M."/>
            <person name="Francisco L."/>
            <person name="Jackson L."/>
            <person name="Javaid M."/>
            <person name="Korchina V."/>
            <person name="Kovar C."/>
            <person name="Mata R."/>
            <person name="Mathew T."/>
            <person name="Ngo R."/>
            <person name="Nguyen L."/>
            <person name="Nguyen N."/>
            <person name="Okwuonu G."/>
            <person name="Ongeri F."/>
            <person name="Pham C."/>
            <person name="Simmons D."/>
            <person name="Wilczek-Boney K."/>
            <person name="Hale W."/>
            <person name="Jakkamsetti A."/>
            <person name="Pham P."/>
            <person name="Ruth R."/>
            <person name="San Lucas F."/>
            <person name="Warren J."/>
            <person name="Zhang J."/>
            <person name="Zhao Z."/>
            <person name="Zhou C."/>
            <person name="Zhu D."/>
            <person name="Lee S."/>
            <person name="Bess C."/>
            <person name="Blankenburg K."/>
            <person name="Forbes L."/>
            <person name="Fu Q."/>
            <person name="Gubbala S."/>
            <person name="Hirani K."/>
            <person name="Jayaseelan J.C."/>
            <person name="Lara F."/>
            <person name="Munidasa M."/>
            <person name="Palculict T."/>
            <person name="Patil S."/>
            <person name="Pu L.-L."/>
            <person name="Saada N."/>
            <person name="Tang L."/>
            <person name="Weissenberger G."/>
            <person name="Zhu Y."/>
            <person name="Hemphill L."/>
            <person name="Shang Y."/>
            <person name="Youmans B."/>
            <person name="Ayvaz T."/>
            <person name="Ross M."/>
            <person name="Santibanez J."/>
            <person name="Aqrawi P."/>
            <person name="Gross S."/>
            <person name="Joshi V."/>
            <person name="Fowler G."/>
            <person name="Nazareth L."/>
            <person name="Reid J."/>
            <person name="Worley K."/>
            <person name="Petrosino J."/>
            <person name="Highlander S."/>
            <person name="Gibbs R."/>
        </authorList>
    </citation>
    <scope>NUCLEOTIDE SEQUENCE [LARGE SCALE GENOMIC DNA]</scope>
    <source>
        <strain evidence="1 2">871</strain>
    </source>
</reference>
<protein>
    <submittedName>
        <fullName evidence="1">Vancomycin B-type resistance protein VanW</fullName>
    </submittedName>
</protein>
<dbReference type="OrthoDB" id="9797191at2"/>
<dbReference type="PANTHER" id="PTHR35788:SF1">
    <property type="entry name" value="EXPORTED PROTEIN"/>
    <property type="match status" value="1"/>
</dbReference>
<comment type="caution">
    <text evidence="1">The sequence shown here is derived from an EMBL/GenBank/DDBJ whole genome shotgun (WGS) entry which is preliminary data.</text>
</comment>